<dbReference type="Proteomes" id="UP000004483">
    <property type="component" value="Unassembled WGS sequence"/>
</dbReference>
<gene>
    <name evidence="1" type="ORF">HMPREF0549_0549</name>
</gene>
<reference evidence="1 2" key="1">
    <citation type="submission" date="2009-01" db="EMBL/GenBank/DDBJ databases">
        <authorList>
            <person name="Qin X."/>
            <person name="Bachman B."/>
            <person name="Battles P."/>
            <person name="Bell A."/>
            <person name="Bess C."/>
            <person name="Bickham C."/>
            <person name="Chaboub L."/>
            <person name="Chen D."/>
            <person name="Coyle M."/>
            <person name="Deiros D.R."/>
            <person name="Dinh H."/>
            <person name="Forbes L."/>
            <person name="Fowler G."/>
            <person name="Francisco L."/>
            <person name="Fu Q."/>
            <person name="Gubbala S."/>
            <person name="Hale W."/>
            <person name="Han Y."/>
            <person name="Hemphill L."/>
            <person name="Highlander S.K."/>
            <person name="Hirani K."/>
            <person name="Hogues M."/>
            <person name="Jackson L."/>
            <person name="Jakkamsetti A."/>
            <person name="Javaid M."/>
            <person name="Jiang H."/>
            <person name="Korchina V."/>
            <person name="Kovar C."/>
            <person name="Lara F."/>
            <person name="Lee S."/>
            <person name="Mata R."/>
            <person name="Mathew T."/>
            <person name="Moen C."/>
            <person name="Morales K."/>
            <person name="Munidasa M."/>
            <person name="Nazareth L."/>
            <person name="Ngo R."/>
            <person name="Nguyen L."/>
            <person name="Okwuonu G."/>
            <person name="Ongeri F."/>
            <person name="Patil S."/>
            <person name="Petrosino J."/>
            <person name="Pham C."/>
            <person name="Pham P."/>
            <person name="Pu L.-L."/>
            <person name="Puazo M."/>
            <person name="Raj R."/>
            <person name="Reid J."/>
            <person name="Rouhana J."/>
            <person name="Saada N."/>
            <person name="Shang Y."/>
            <person name="Simmons D."/>
            <person name="Thornton R."/>
            <person name="Warren J."/>
            <person name="Weissenberger G."/>
            <person name="Zhang J."/>
            <person name="Zhang L."/>
            <person name="Zhou C."/>
            <person name="Zhu D."/>
            <person name="Muzny D."/>
            <person name="Worley K."/>
            <person name="Gibbs R."/>
        </authorList>
    </citation>
    <scope>NUCLEOTIDE SEQUENCE [LARGE SCALE GENOMIC DNA]</scope>
    <source>
        <strain evidence="1 2">ATCC 49540</strain>
    </source>
</reference>
<dbReference type="AlphaFoldDB" id="C2ESW3"/>
<dbReference type="HOGENOM" id="CLU_2683294_0_0_9"/>
<dbReference type="STRING" id="1423814.HMPREF0549_0549"/>
<accession>C2ESW3</accession>
<evidence type="ECO:0000313" key="1">
    <source>
        <dbReference type="EMBL" id="EEJ41001.1"/>
    </source>
</evidence>
<proteinExistence type="predicted"/>
<evidence type="ECO:0000313" key="2">
    <source>
        <dbReference type="Proteomes" id="UP000004483"/>
    </source>
</evidence>
<sequence>MKFRKYLNNKNNQNMQKLMTNVYSLLENYGSTLNDNHGNNLLHRLLLEGRIAFKEDAGSFKLTEAQFDLVDCKI</sequence>
<dbReference type="EMBL" id="ACGV01000036">
    <property type="protein sequence ID" value="EEJ41001.1"/>
    <property type="molecule type" value="Genomic_DNA"/>
</dbReference>
<organism evidence="1 2">
    <name type="scientific">Limosilactobacillus vaginalis DSM 5837 = ATCC 49540</name>
    <dbReference type="NCBI Taxonomy" id="1423814"/>
    <lineage>
        <taxon>Bacteria</taxon>
        <taxon>Bacillati</taxon>
        <taxon>Bacillota</taxon>
        <taxon>Bacilli</taxon>
        <taxon>Lactobacillales</taxon>
        <taxon>Lactobacillaceae</taxon>
        <taxon>Limosilactobacillus</taxon>
    </lineage>
</organism>
<name>C2ESW3_9LACO</name>
<comment type="caution">
    <text evidence="1">The sequence shown here is derived from an EMBL/GenBank/DDBJ whole genome shotgun (WGS) entry which is preliminary data.</text>
</comment>
<protein>
    <submittedName>
        <fullName evidence="1">Uncharacterized protein</fullName>
    </submittedName>
</protein>